<gene>
    <name evidence="1" type="ORF">BpHYR1_027651</name>
</gene>
<dbReference type="EMBL" id="REGN01002105">
    <property type="protein sequence ID" value="RNA30287.1"/>
    <property type="molecule type" value="Genomic_DNA"/>
</dbReference>
<protein>
    <submittedName>
        <fullName evidence="1">Uncharacterized protein</fullName>
    </submittedName>
</protein>
<reference evidence="1 2" key="1">
    <citation type="journal article" date="2018" name="Sci. Rep.">
        <title>Genomic signatures of local adaptation to the degree of environmental predictability in rotifers.</title>
        <authorList>
            <person name="Franch-Gras L."/>
            <person name="Hahn C."/>
            <person name="Garcia-Roger E.M."/>
            <person name="Carmona M.J."/>
            <person name="Serra M."/>
            <person name="Gomez A."/>
        </authorList>
    </citation>
    <scope>NUCLEOTIDE SEQUENCE [LARGE SCALE GENOMIC DNA]</scope>
    <source>
        <strain evidence="1">HYR1</strain>
    </source>
</reference>
<organism evidence="1 2">
    <name type="scientific">Brachionus plicatilis</name>
    <name type="common">Marine rotifer</name>
    <name type="synonym">Brachionus muelleri</name>
    <dbReference type="NCBI Taxonomy" id="10195"/>
    <lineage>
        <taxon>Eukaryota</taxon>
        <taxon>Metazoa</taxon>
        <taxon>Spiralia</taxon>
        <taxon>Gnathifera</taxon>
        <taxon>Rotifera</taxon>
        <taxon>Eurotatoria</taxon>
        <taxon>Monogononta</taxon>
        <taxon>Pseudotrocha</taxon>
        <taxon>Ploima</taxon>
        <taxon>Brachionidae</taxon>
        <taxon>Brachionus</taxon>
    </lineage>
</organism>
<evidence type="ECO:0000313" key="2">
    <source>
        <dbReference type="Proteomes" id="UP000276133"/>
    </source>
</evidence>
<keyword evidence="2" id="KW-1185">Reference proteome</keyword>
<accession>A0A3M7S3U3</accession>
<evidence type="ECO:0000313" key="1">
    <source>
        <dbReference type="EMBL" id="RNA30287.1"/>
    </source>
</evidence>
<dbReference type="AlphaFoldDB" id="A0A3M7S3U3"/>
<proteinExistence type="predicted"/>
<dbReference type="Proteomes" id="UP000276133">
    <property type="component" value="Unassembled WGS sequence"/>
</dbReference>
<sequence>MIEIMHQCPLASRKKIFLALKKNVSLQQQKKNIEDEKFESSCLFELFCVLASLNNLFWLELEGMEVTLLTPGITEARLLTSGAADKRLV</sequence>
<comment type="caution">
    <text evidence="1">The sequence shown here is derived from an EMBL/GenBank/DDBJ whole genome shotgun (WGS) entry which is preliminary data.</text>
</comment>
<name>A0A3M7S3U3_BRAPC</name>